<name>A0A0V0REX1_9BILA</name>
<comment type="caution">
    <text evidence="1">The sequence shown here is derived from an EMBL/GenBank/DDBJ whole genome shotgun (WGS) entry which is preliminary data.</text>
</comment>
<reference evidence="1 2" key="1">
    <citation type="submission" date="2015-01" db="EMBL/GenBank/DDBJ databases">
        <title>Evolution of Trichinella species and genotypes.</title>
        <authorList>
            <person name="Korhonen P.K."/>
            <person name="Edoardo P."/>
            <person name="Giuseppe L.R."/>
            <person name="Gasser R.B."/>
        </authorList>
    </citation>
    <scope>NUCLEOTIDE SEQUENCE [LARGE SCALE GENOMIC DNA]</scope>
    <source>
        <strain evidence="1">ISS37</strain>
    </source>
</reference>
<dbReference type="AlphaFoldDB" id="A0A0V0REX1"/>
<accession>A0A0V0REX1</accession>
<dbReference type="Proteomes" id="UP000054630">
    <property type="component" value="Unassembled WGS sequence"/>
</dbReference>
<protein>
    <submittedName>
        <fullName evidence="1">Uncharacterized protein</fullName>
    </submittedName>
</protein>
<gene>
    <name evidence="1" type="ORF">T07_5506</name>
</gene>
<evidence type="ECO:0000313" key="1">
    <source>
        <dbReference type="EMBL" id="KRX13046.1"/>
    </source>
</evidence>
<proteinExistence type="predicted"/>
<sequence length="68" mass="8054">MHFYGRKKYNMICPTDVYVKLYNIYFKFVKNINYSKLGVNGNARAKRLAQMYNLLIFRYSLADTNSNG</sequence>
<evidence type="ECO:0000313" key="2">
    <source>
        <dbReference type="Proteomes" id="UP000054630"/>
    </source>
</evidence>
<dbReference type="EMBL" id="JYDL01000228">
    <property type="protein sequence ID" value="KRX13046.1"/>
    <property type="molecule type" value="Genomic_DNA"/>
</dbReference>
<dbReference type="OrthoDB" id="10375837at2759"/>
<organism evidence="1 2">
    <name type="scientific">Trichinella nelsoni</name>
    <dbReference type="NCBI Taxonomy" id="6336"/>
    <lineage>
        <taxon>Eukaryota</taxon>
        <taxon>Metazoa</taxon>
        <taxon>Ecdysozoa</taxon>
        <taxon>Nematoda</taxon>
        <taxon>Enoplea</taxon>
        <taxon>Dorylaimia</taxon>
        <taxon>Trichinellida</taxon>
        <taxon>Trichinellidae</taxon>
        <taxon>Trichinella</taxon>
    </lineage>
</organism>
<keyword evidence="2" id="KW-1185">Reference proteome</keyword>